<dbReference type="Proteomes" id="UP000784294">
    <property type="component" value="Unassembled WGS sequence"/>
</dbReference>
<organism evidence="1 2">
    <name type="scientific">Protopolystoma xenopodis</name>
    <dbReference type="NCBI Taxonomy" id="117903"/>
    <lineage>
        <taxon>Eukaryota</taxon>
        <taxon>Metazoa</taxon>
        <taxon>Spiralia</taxon>
        <taxon>Lophotrochozoa</taxon>
        <taxon>Platyhelminthes</taxon>
        <taxon>Monogenea</taxon>
        <taxon>Polyopisthocotylea</taxon>
        <taxon>Polystomatidea</taxon>
        <taxon>Polystomatidae</taxon>
        <taxon>Protopolystoma</taxon>
    </lineage>
</organism>
<dbReference type="OrthoDB" id="258495at2759"/>
<evidence type="ECO:0000313" key="2">
    <source>
        <dbReference type="Proteomes" id="UP000784294"/>
    </source>
</evidence>
<accession>A0A3S5FE50</accession>
<dbReference type="EMBL" id="CAAALY010059913">
    <property type="protein sequence ID" value="VEL23080.1"/>
    <property type="molecule type" value="Genomic_DNA"/>
</dbReference>
<sequence length="42" mass="4509">MELLTGGFVRVGWAKVSLPADAVLGIHPSSYAFEAHTIHWSG</sequence>
<keyword evidence="2" id="KW-1185">Reference proteome</keyword>
<dbReference type="AlphaFoldDB" id="A0A3S5FE50"/>
<gene>
    <name evidence="1" type="ORF">PXEA_LOCUS16520</name>
</gene>
<proteinExistence type="predicted"/>
<evidence type="ECO:0000313" key="1">
    <source>
        <dbReference type="EMBL" id="VEL23080.1"/>
    </source>
</evidence>
<reference evidence="1" key="1">
    <citation type="submission" date="2018-11" db="EMBL/GenBank/DDBJ databases">
        <authorList>
            <consortium name="Pathogen Informatics"/>
        </authorList>
    </citation>
    <scope>NUCLEOTIDE SEQUENCE</scope>
</reference>
<name>A0A3S5FE50_9PLAT</name>
<protein>
    <submittedName>
        <fullName evidence="1">Uncharacterized protein</fullName>
    </submittedName>
</protein>
<comment type="caution">
    <text evidence="1">The sequence shown here is derived from an EMBL/GenBank/DDBJ whole genome shotgun (WGS) entry which is preliminary data.</text>
</comment>